<proteinExistence type="predicted"/>
<gene>
    <name evidence="1" type="ORF">FG383_12395</name>
</gene>
<name>A0A544T7E0_9BACI</name>
<dbReference type="InterPro" id="IPR036614">
    <property type="entry name" value="RusA-like_sf"/>
</dbReference>
<keyword evidence="2" id="KW-1185">Reference proteome</keyword>
<dbReference type="InterPro" id="IPR008822">
    <property type="entry name" value="Endonuclease_RusA-like"/>
</dbReference>
<dbReference type="Proteomes" id="UP000318937">
    <property type="component" value="Unassembled WGS sequence"/>
</dbReference>
<evidence type="ECO:0000313" key="2">
    <source>
        <dbReference type="Proteomes" id="UP000318937"/>
    </source>
</evidence>
<accession>A0A544T7E0</accession>
<dbReference type="GO" id="GO:0000287">
    <property type="term" value="F:magnesium ion binding"/>
    <property type="evidence" value="ECO:0007669"/>
    <property type="project" value="InterPro"/>
</dbReference>
<dbReference type="EMBL" id="VDGG01000024">
    <property type="protein sequence ID" value="TQR13363.1"/>
    <property type="molecule type" value="Genomic_DNA"/>
</dbReference>
<sequence>METELIFYVYIFRSIPKSSNKLKLAVAIEGQIRPTKKPDLDKLVQGIKDGMSKVVRHDNAQTLIWKFASSIQTIQVLG</sequence>
<dbReference type="SUPFAM" id="SSF103084">
    <property type="entry name" value="Holliday junction resolvase RusA"/>
    <property type="match status" value="1"/>
</dbReference>
<dbReference type="GO" id="GO:0006281">
    <property type="term" value="P:DNA repair"/>
    <property type="evidence" value="ECO:0007669"/>
    <property type="project" value="InterPro"/>
</dbReference>
<dbReference type="GO" id="GO:0006310">
    <property type="term" value="P:DNA recombination"/>
    <property type="evidence" value="ECO:0007669"/>
    <property type="project" value="InterPro"/>
</dbReference>
<protein>
    <submittedName>
        <fullName evidence="1">RusA family crossover junction endodeoxyribonuclease</fullName>
    </submittedName>
</protein>
<organism evidence="1 2">
    <name type="scientific">Psychrobacillus soli</name>
    <dbReference type="NCBI Taxonomy" id="1543965"/>
    <lineage>
        <taxon>Bacteria</taxon>
        <taxon>Bacillati</taxon>
        <taxon>Bacillota</taxon>
        <taxon>Bacilli</taxon>
        <taxon>Bacillales</taxon>
        <taxon>Bacillaceae</taxon>
        <taxon>Psychrobacillus</taxon>
    </lineage>
</organism>
<comment type="caution">
    <text evidence="1">The sequence shown here is derived from an EMBL/GenBank/DDBJ whole genome shotgun (WGS) entry which is preliminary data.</text>
</comment>
<evidence type="ECO:0000313" key="1">
    <source>
        <dbReference type="EMBL" id="TQR13363.1"/>
    </source>
</evidence>
<dbReference type="Pfam" id="PF05866">
    <property type="entry name" value="RusA"/>
    <property type="match status" value="1"/>
</dbReference>
<dbReference type="AlphaFoldDB" id="A0A544T7E0"/>
<dbReference type="OrthoDB" id="5114842at2"/>
<reference evidence="1 2" key="1">
    <citation type="submission" date="2019-05" db="EMBL/GenBank/DDBJ databases">
        <title>Psychrobacillus vulpis sp. nov., a new species isolated from feces of a red fox that inhabits in The Tablas de Daimiel Natural Park, Albacete, Spain.</title>
        <authorList>
            <person name="Rodriguez M."/>
            <person name="Reina J.C."/>
            <person name="Bejar V."/>
            <person name="Llamas I."/>
        </authorList>
    </citation>
    <scope>NUCLEOTIDE SEQUENCE [LARGE SCALE GENOMIC DNA]</scope>
    <source>
        <strain evidence="1 2">NHI-2</strain>
    </source>
</reference>